<organism evidence="4 5">
    <name type="scientific">Oceanococcus atlanticus</name>
    <dbReference type="NCBI Taxonomy" id="1317117"/>
    <lineage>
        <taxon>Bacteria</taxon>
        <taxon>Pseudomonadati</taxon>
        <taxon>Pseudomonadota</taxon>
        <taxon>Gammaproteobacteria</taxon>
        <taxon>Chromatiales</taxon>
        <taxon>Oceanococcaceae</taxon>
        <taxon>Oceanococcus</taxon>
    </lineage>
</organism>
<evidence type="ECO:0000256" key="1">
    <source>
        <dbReference type="SAM" id="SignalP"/>
    </source>
</evidence>
<dbReference type="InterPro" id="IPR032093">
    <property type="entry name" value="PhoD_N"/>
</dbReference>
<dbReference type="SUPFAM" id="SSF56300">
    <property type="entry name" value="Metallo-dependent phosphatases"/>
    <property type="match status" value="1"/>
</dbReference>
<dbReference type="OrthoDB" id="327733at2"/>
<dbReference type="Proteomes" id="UP000192342">
    <property type="component" value="Unassembled WGS sequence"/>
</dbReference>
<comment type="caution">
    <text evidence="4">The sequence shown here is derived from an EMBL/GenBank/DDBJ whole genome shotgun (WGS) entry which is preliminary data.</text>
</comment>
<dbReference type="PROSITE" id="PS51318">
    <property type="entry name" value="TAT"/>
    <property type="match status" value="1"/>
</dbReference>
<dbReference type="Gene3D" id="2.60.40.380">
    <property type="entry name" value="Purple acid phosphatase-like, N-terminal"/>
    <property type="match status" value="1"/>
</dbReference>
<evidence type="ECO:0000259" key="3">
    <source>
        <dbReference type="Pfam" id="PF16655"/>
    </source>
</evidence>
<reference evidence="4 5" key="1">
    <citation type="submission" date="2013-04" db="EMBL/GenBank/DDBJ databases">
        <title>Oceanococcus atlanticus 22II-S10r2 Genome Sequencing.</title>
        <authorList>
            <person name="Lai Q."/>
            <person name="Li G."/>
            <person name="Shao Z."/>
        </authorList>
    </citation>
    <scope>NUCLEOTIDE SEQUENCE [LARGE SCALE GENOMIC DNA]</scope>
    <source>
        <strain evidence="4 5">22II-S10r2</strain>
    </source>
</reference>
<proteinExistence type="predicted"/>
<feature type="domain" description="Phospholipase D N-terminal" evidence="3">
    <location>
        <begin position="54"/>
        <end position="144"/>
    </location>
</feature>
<dbReference type="PANTHER" id="PTHR43606">
    <property type="entry name" value="PHOSPHATASE, PUTATIVE (AFU_ORTHOLOGUE AFUA_6G08710)-RELATED"/>
    <property type="match status" value="1"/>
</dbReference>
<gene>
    <name evidence="4" type="ORF">ATO7_09802</name>
</gene>
<feature type="signal peptide" evidence="1">
    <location>
        <begin position="1"/>
        <end position="26"/>
    </location>
</feature>
<dbReference type="InterPro" id="IPR006311">
    <property type="entry name" value="TAT_signal"/>
</dbReference>
<evidence type="ECO:0000313" key="4">
    <source>
        <dbReference type="EMBL" id="ORE87326.1"/>
    </source>
</evidence>
<keyword evidence="1" id="KW-0732">Signal</keyword>
<sequence length="553" mass="61577">MTQKKTVRSALTRRDLLVKGTAAALAAPFVSACGGRAQTTASANGLATESPFKHGVASGDPLSDRVILWTRVTPLSLDDGDIPVLVSVAEDAEFTRNVVSYADAAVRARDWTVKVDFSGLNPGQTYFYRFEALGQISPVGRTQTAGLDPDQLRFAVVSCSNFPAGYFNAYRFIAEREDLDMVLHLGDYLYEYGGGEGERAHEPPHEILTLEDYRTRHAQYKADPDLAAAHAAHPWITVWDDHESTNNSRRDSADNHSEGDEGVWAVRKAWAQQAYDEWMPIRLPEPGNPNRIWRRFQFGTLLDLWMLDTRLYDRDDEAAFFSPDVFDPIRRLIGPEQQQWLFEGMRTTDATWKVLGQQVMFGPLKATPLPDIDLPLGALGELPIPILGAGEGLRDLYVNPDQWDGYQAERKAVLEHLRRYEIDNTVVLTGDIHSSWVMDLPRDPDNLLEYNALTGSGSLGVEFVTTSVTSTGFDQVPGLTQLPELVMAIRAVNPHMQYIEGTRRGYLVMDVTQEKTTGEYWYVSTINERGGSEELAASYSVDAGVNAITRGRG</sequence>
<dbReference type="STRING" id="1317117.ATO7_09802"/>
<dbReference type="InterPro" id="IPR052900">
    <property type="entry name" value="Phospholipid_Metab_Enz"/>
</dbReference>
<dbReference type="Pfam" id="PF16655">
    <property type="entry name" value="PhoD_N"/>
    <property type="match status" value="1"/>
</dbReference>
<evidence type="ECO:0000313" key="5">
    <source>
        <dbReference type="Proteomes" id="UP000192342"/>
    </source>
</evidence>
<accession>A0A1Y1SEA4</accession>
<dbReference type="EMBL" id="AQQV01000002">
    <property type="protein sequence ID" value="ORE87326.1"/>
    <property type="molecule type" value="Genomic_DNA"/>
</dbReference>
<evidence type="ECO:0000259" key="2">
    <source>
        <dbReference type="Pfam" id="PF09423"/>
    </source>
</evidence>
<name>A0A1Y1SEA4_9GAMM</name>
<protein>
    <submittedName>
        <fullName evidence="4">Alkaline phosphatase</fullName>
    </submittedName>
</protein>
<dbReference type="Gene3D" id="3.60.21.70">
    <property type="entry name" value="PhoD-like phosphatase"/>
    <property type="match status" value="1"/>
</dbReference>
<dbReference type="InterPro" id="IPR038607">
    <property type="entry name" value="PhoD-like_sf"/>
</dbReference>
<dbReference type="RefSeq" id="WP_083561572.1">
    <property type="nucleotide sequence ID" value="NZ_AQQV01000002.1"/>
</dbReference>
<dbReference type="PANTHER" id="PTHR43606:SF7">
    <property type="entry name" value="PHOSPHATASE, PUTATIVE (AFU_ORTHOLOGUE AFUA_6G08710)-RELATED"/>
    <property type="match status" value="1"/>
</dbReference>
<dbReference type="AlphaFoldDB" id="A0A1Y1SEA4"/>
<feature type="domain" description="PhoD-like phosphatase metallophosphatase" evidence="2">
    <location>
        <begin position="154"/>
        <end position="519"/>
    </location>
</feature>
<dbReference type="InterPro" id="IPR018946">
    <property type="entry name" value="PhoD-like_MPP"/>
</dbReference>
<dbReference type="Pfam" id="PF09423">
    <property type="entry name" value="PhoD"/>
    <property type="match status" value="1"/>
</dbReference>
<feature type="chain" id="PRO_5012146619" evidence="1">
    <location>
        <begin position="27"/>
        <end position="553"/>
    </location>
</feature>
<keyword evidence="5" id="KW-1185">Reference proteome</keyword>
<dbReference type="PROSITE" id="PS51257">
    <property type="entry name" value="PROKAR_LIPOPROTEIN"/>
    <property type="match status" value="1"/>
</dbReference>
<dbReference type="InterPro" id="IPR029052">
    <property type="entry name" value="Metallo-depent_PP-like"/>
</dbReference>
<dbReference type="CDD" id="cd07389">
    <property type="entry name" value="MPP_PhoD"/>
    <property type="match status" value="1"/>
</dbReference>